<evidence type="ECO:0000256" key="5">
    <source>
        <dbReference type="SAM" id="Phobius"/>
    </source>
</evidence>
<evidence type="ECO:0000313" key="7">
    <source>
        <dbReference type="Proteomes" id="UP000821837"/>
    </source>
</evidence>
<comment type="caution">
    <text evidence="6">The sequence shown here is derived from an EMBL/GenBank/DDBJ whole genome shotgun (WGS) entry which is preliminary data.</text>
</comment>
<keyword evidence="2 5" id="KW-0812">Transmembrane</keyword>
<accession>A0A9D4PVJ4</accession>
<evidence type="ECO:0000313" key="6">
    <source>
        <dbReference type="EMBL" id="KAH7956456.1"/>
    </source>
</evidence>
<dbReference type="OrthoDB" id="3026777at2759"/>
<feature type="transmembrane region" description="Helical" evidence="5">
    <location>
        <begin position="138"/>
        <end position="160"/>
    </location>
</feature>
<evidence type="ECO:0000256" key="3">
    <source>
        <dbReference type="ARBA" id="ARBA00022989"/>
    </source>
</evidence>
<evidence type="ECO:0008006" key="8">
    <source>
        <dbReference type="Google" id="ProtNLM"/>
    </source>
</evidence>
<keyword evidence="4 5" id="KW-0472">Membrane</keyword>
<reference evidence="6" key="2">
    <citation type="submission" date="2021-09" db="EMBL/GenBank/DDBJ databases">
        <authorList>
            <person name="Jia N."/>
            <person name="Wang J."/>
            <person name="Shi W."/>
            <person name="Du L."/>
            <person name="Sun Y."/>
            <person name="Zhan W."/>
            <person name="Jiang J."/>
            <person name="Wang Q."/>
            <person name="Zhang B."/>
            <person name="Ji P."/>
            <person name="Sakyi L.B."/>
            <person name="Cui X."/>
            <person name="Yuan T."/>
            <person name="Jiang B."/>
            <person name="Yang W."/>
            <person name="Lam T.T.-Y."/>
            <person name="Chang Q."/>
            <person name="Ding S."/>
            <person name="Wang X."/>
            <person name="Zhu J."/>
            <person name="Ruan X."/>
            <person name="Zhao L."/>
            <person name="Wei J."/>
            <person name="Que T."/>
            <person name="Du C."/>
            <person name="Cheng J."/>
            <person name="Dai P."/>
            <person name="Han X."/>
            <person name="Huang E."/>
            <person name="Gao Y."/>
            <person name="Liu J."/>
            <person name="Shao H."/>
            <person name="Ye R."/>
            <person name="Li L."/>
            <person name="Wei W."/>
            <person name="Wang X."/>
            <person name="Wang C."/>
            <person name="Huo Q."/>
            <person name="Li W."/>
            <person name="Guo W."/>
            <person name="Chen H."/>
            <person name="Chen S."/>
            <person name="Zhou L."/>
            <person name="Zhou L."/>
            <person name="Ni X."/>
            <person name="Tian J."/>
            <person name="Zhou Y."/>
            <person name="Sheng Y."/>
            <person name="Liu T."/>
            <person name="Pan Y."/>
            <person name="Xia L."/>
            <person name="Li J."/>
            <person name="Zhao F."/>
            <person name="Cao W."/>
        </authorList>
    </citation>
    <scope>NUCLEOTIDE SEQUENCE</scope>
    <source>
        <strain evidence="6">Rsan-2018</strain>
        <tissue evidence="6">Larvae</tissue>
    </source>
</reference>
<dbReference type="PANTHER" id="PTHR23507:SF1">
    <property type="entry name" value="FI18259P1-RELATED"/>
    <property type="match status" value="1"/>
</dbReference>
<keyword evidence="3 5" id="KW-1133">Transmembrane helix</keyword>
<comment type="subcellular location">
    <subcellularLocation>
        <location evidence="1">Membrane</location>
        <topology evidence="1">Multi-pass membrane protein</topology>
    </subcellularLocation>
</comment>
<feature type="transmembrane region" description="Helical" evidence="5">
    <location>
        <begin position="199"/>
        <end position="219"/>
    </location>
</feature>
<feature type="transmembrane region" description="Helical" evidence="5">
    <location>
        <begin position="77"/>
        <end position="96"/>
    </location>
</feature>
<feature type="transmembrane region" description="Helical" evidence="5">
    <location>
        <begin position="239"/>
        <end position="261"/>
    </location>
</feature>
<sequence length="555" mass="61283">MEGGLPSVAGDFVEDYLEHTWRRRAQRYRRRLREFFMPSGLHGTFRNLNALADGSSPASEDLENEDRRGCCRKCMDFVVTLRLEAFFFLFTLAYTMQYATTANLLELKACYQVLNETKEICGNLTENSKEHVKVRNIATLYVIYQSLVGFLPGALITLVVASWCDESGRFKIPLYVSLVGSMLKISGELVTAIYVDASIYFNIISAIPEGLSGGLPAVLMSSYTITALSSSRKQRTVRFFTLQIAFVIALPVGQLITALTFVKSGRFVPLMGSSLGILALSFLCAVFLVRDMAPCVAEDPGNVPAPGESPSGAVSSSARPYKLVRHLFSTRHLVGSIRTVFGRHYDVDRFRIPLLVLSVFLLVLNSQTSFMGYFYAKKQFNWTFSQYLVITSAFSLASVLILIPLLVIFLRWLPNQEYGLAVVGIAGVGVKNILHASSGAAGSPLFFLGYGFGMLSNIAPACIRSHVSRLLPEAEYGRLFSVMAACEALAPLLGRVMFERLFGLSKGFFAGLSFVVGLLFLVLPLAVVVYFWRKRQNEYAVMAEDPAAENANPRA</sequence>
<feature type="transmembrane region" description="Helical" evidence="5">
    <location>
        <begin position="510"/>
        <end position="532"/>
    </location>
</feature>
<feature type="transmembrane region" description="Helical" evidence="5">
    <location>
        <begin position="352"/>
        <end position="375"/>
    </location>
</feature>
<organism evidence="6 7">
    <name type="scientific">Rhipicephalus sanguineus</name>
    <name type="common">Brown dog tick</name>
    <name type="synonym">Ixodes sanguineus</name>
    <dbReference type="NCBI Taxonomy" id="34632"/>
    <lineage>
        <taxon>Eukaryota</taxon>
        <taxon>Metazoa</taxon>
        <taxon>Ecdysozoa</taxon>
        <taxon>Arthropoda</taxon>
        <taxon>Chelicerata</taxon>
        <taxon>Arachnida</taxon>
        <taxon>Acari</taxon>
        <taxon>Parasitiformes</taxon>
        <taxon>Ixodida</taxon>
        <taxon>Ixodoidea</taxon>
        <taxon>Ixodidae</taxon>
        <taxon>Rhipicephalinae</taxon>
        <taxon>Rhipicephalus</taxon>
        <taxon>Rhipicephalus</taxon>
    </lineage>
</organism>
<dbReference type="Proteomes" id="UP000821837">
    <property type="component" value="Unassembled WGS sequence"/>
</dbReference>
<evidence type="ECO:0000256" key="2">
    <source>
        <dbReference type="ARBA" id="ARBA00022692"/>
    </source>
</evidence>
<feature type="transmembrane region" description="Helical" evidence="5">
    <location>
        <begin position="387"/>
        <end position="410"/>
    </location>
</feature>
<dbReference type="OMA" id="LIKRPNN"/>
<dbReference type="PANTHER" id="PTHR23507">
    <property type="entry name" value="ZGC:174356"/>
    <property type="match status" value="1"/>
</dbReference>
<feature type="transmembrane region" description="Helical" evidence="5">
    <location>
        <begin position="172"/>
        <end position="193"/>
    </location>
</feature>
<evidence type="ECO:0000256" key="1">
    <source>
        <dbReference type="ARBA" id="ARBA00004141"/>
    </source>
</evidence>
<reference evidence="6" key="1">
    <citation type="journal article" date="2020" name="Cell">
        <title>Large-Scale Comparative Analyses of Tick Genomes Elucidate Their Genetic Diversity and Vector Capacities.</title>
        <authorList>
            <consortium name="Tick Genome and Microbiome Consortium (TIGMIC)"/>
            <person name="Jia N."/>
            <person name="Wang J."/>
            <person name="Shi W."/>
            <person name="Du L."/>
            <person name="Sun Y."/>
            <person name="Zhan W."/>
            <person name="Jiang J.F."/>
            <person name="Wang Q."/>
            <person name="Zhang B."/>
            <person name="Ji P."/>
            <person name="Bell-Sakyi L."/>
            <person name="Cui X.M."/>
            <person name="Yuan T.T."/>
            <person name="Jiang B.G."/>
            <person name="Yang W.F."/>
            <person name="Lam T.T."/>
            <person name="Chang Q.C."/>
            <person name="Ding S.J."/>
            <person name="Wang X.J."/>
            <person name="Zhu J.G."/>
            <person name="Ruan X.D."/>
            <person name="Zhao L."/>
            <person name="Wei J.T."/>
            <person name="Ye R.Z."/>
            <person name="Que T.C."/>
            <person name="Du C.H."/>
            <person name="Zhou Y.H."/>
            <person name="Cheng J.X."/>
            <person name="Dai P.F."/>
            <person name="Guo W.B."/>
            <person name="Han X.H."/>
            <person name="Huang E.J."/>
            <person name="Li L.F."/>
            <person name="Wei W."/>
            <person name="Gao Y.C."/>
            <person name="Liu J.Z."/>
            <person name="Shao H.Z."/>
            <person name="Wang X."/>
            <person name="Wang C.C."/>
            <person name="Yang T.C."/>
            <person name="Huo Q.B."/>
            <person name="Li W."/>
            <person name="Chen H.Y."/>
            <person name="Chen S.E."/>
            <person name="Zhou L.G."/>
            <person name="Ni X.B."/>
            <person name="Tian J.H."/>
            <person name="Sheng Y."/>
            <person name="Liu T."/>
            <person name="Pan Y.S."/>
            <person name="Xia L.Y."/>
            <person name="Li J."/>
            <person name="Zhao F."/>
            <person name="Cao W.C."/>
        </authorList>
    </citation>
    <scope>NUCLEOTIDE SEQUENCE</scope>
    <source>
        <strain evidence="6">Rsan-2018</strain>
    </source>
</reference>
<feature type="transmembrane region" description="Helical" evidence="5">
    <location>
        <begin position="446"/>
        <end position="467"/>
    </location>
</feature>
<dbReference type="SUPFAM" id="SSF103473">
    <property type="entry name" value="MFS general substrate transporter"/>
    <property type="match status" value="1"/>
</dbReference>
<protein>
    <recommendedName>
        <fullName evidence="8">Adenylate cyclase</fullName>
    </recommendedName>
</protein>
<dbReference type="EMBL" id="JABSTV010001250">
    <property type="protein sequence ID" value="KAH7956456.1"/>
    <property type="molecule type" value="Genomic_DNA"/>
</dbReference>
<evidence type="ECO:0000256" key="4">
    <source>
        <dbReference type="ARBA" id="ARBA00023136"/>
    </source>
</evidence>
<dbReference type="GO" id="GO:0022857">
    <property type="term" value="F:transmembrane transporter activity"/>
    <property type="evidence" value="ECO:0007669"/>
    <property type="project" value="TreeGrafter"/>
</dbReference>
<feature type="transmembrane region" description="Helical" evidence="5">
    <location>
        <begin position="479"/>
        <end position="498"/>
    </location>
</feature>
<dbReference type="GO" id="GO:0016020">
    <property type="term" value="C:membrane"/>
    <property type="evidence" value="ECO:0007669"/>
    <property type="project" value="UniProtKB-SubCell"/>
</dbReference>
<name>A0A9D4PVJ4_RHISA</name>
<feature type="transmembrane region" description="Helical" evidence="5">
    <location>
        <begin position="267"/>
        <end position="289"/>
    </location>
</feature>
<keyword evidence="7" id="KW-1185">Reference proteome</keyword>
<proteinExistence type="predicted"/>
<feature type="transmembrane region" description="Helical" evidence="5">
    <location>
        <begin position="417"/>
        <end position="434"/>
    </location>
</feature>
<gene>
    <name evidence="6" type="ORF">HPB52_009920</name>
</gene>
<dbReference type="Gene3D" id="1.20.1250.20">
    <property type="entry name" value="MFS general substrate transporter like domains"/>
    <property type="match status" value="1"/>
</dbReference>
<dbReference type="AlphaFoldDB" id="A0A9D4PVJ4"/>
<dbReference type="VEuPathDB" id="VectorBase:RSAN_046163"/>
<dbReference type="InterPro" id="IPR036259">
    <property type="entry name" value="MFS_trans_sf"/>
</dbReference>